<accession>A0A9J6A6F2</accession>
<sequence length="76" mass="8618">MMKPTKGRIAELIVVVDLNEIVVINTISPLYFWLSRERGRKTKITKLMAARESEWDKAEVVLHAASGCLRGTHLIL</sequence>
<dbReference type="AlphaFoldDB" id="A0A9J6A6F2"/>
<feature type="non-terminal residue" evidence="2">
    <location>
        <position position="1"/>
    </location>
</feature>
<evidence type="ECO:0000313" key="3">
    <source>
        <dbReference type="Proteomes" id="UP000824120"/>
    </source>
</evidence>
<name>A0A9J6A6F2_SOLCO</name>
<keyword evidence="1" id="KW-1133">Transmembrane helix</keyword>
<keyword evidence="1" id="KW-0812">Transmembrane</keyword>
<organism evidence="2 3">
    <name type="scientific">Solanum commersonii</name>
    <name type="common">Commerson's wild potato</name>
    <name type="synonym">Commerson's nightshade</name>
    <dbReference type="NCBI Taxonomy" id="4109"/>
    <lineage>
        <taxon>Eukaryota</taxon>
        <taxon>Viridiplantae</taxon>
        <taxon>Streptophyta</taxon>
        <taxon>Embryophyta</taxon>
        <taxon>Tracheophyta</taxon>
        <taxon>Spermatophyta</taxon>
        <taxon>Magnoliopsida</taxon>
        <taxon>eudicotyledons</taxon>
        <taxon>Gunneridae</taxon>
        <taxon>Pentapetalae</taxon>
        <taxon>asterids</taxon>
        <taxon>lamiids</taxon>
        <taxon>Solanales</taxon>
        <taxon>Solanaceae</taxon>
        <taxon>Solanoideae</taxon>
        <taxon>Solaneae</taxon>
        <taxon>Solanum</taxon>
    </lineage>
</organism>
<feature type="transmembrane region" description="Helical" evidence="1">
    <location>
        <begin position="12"/>
        <end position="34"/>
    </location>
</feature>
<dbReference type="EMBL" id="JACXVP010000002">
    <property type="protein sequence ID" value="KAG5619639.1"/>
    <property type="molecule type" value="Genomic_DNA"/>
</dbReference>
<evidence type="ECO:0000313" key="2">
    <source>
        <dbReference type="EMBL" id="KAG5619639.1"/>
    </source>
</evidence>
<gene>
    <name evidence="2" type="ORF">H5410_004857</name>
</gene>
<keyword evidence="1" id="KW-0472">Membrane</keyword>
<dbReference type="Proteomes" id="UP000824120">
    <property type="component" value="Chromosome 2"/>
</dbReference>
<reference evidence="2 3" key="1">
    <citation type="submission" date="2020-09" db="EMBL/GenBank/DDBJ databases">
        <title>De no assembly of potato wild relative species, Solanum commersonii.</title>
        <authorList>
            <person name="Cho K."/>
        </authorList>
    </citation>
    <scope>NUCLEOTIDE SEQUENCE [LARGE SCALE GENOMIC DNA]</scope>
    <source>
        <strain evidence="2">LZ3.2</strain>
        <tissue evidence="2">Leaf</tissue>
    </source>
</reference>
<comment type="caution">
    <text evidence="2">The sequence shown here is derived from an EMBL/GenBank/DDBJ whole genome shotgun (WGS) entry which is preliminary data.</text>
</comment>
<proteinExistence type="predicted"/>
<protein>
    <submittedName>
        <fullName evidence="2">Uncharacterized protein</fullName>
    </submittedName>
</protein>
<evidence type="ECO:0000256" key="1">
    <source>
        <dbReference type="SAM" id="Phobius"/>
    </source>
</evidence>
<keyword evidence="3" id="KW-1185">Reference proteome</keyword>